<dbReference type="GO" id="GO:0016787">
    <property type="term" value="F:hydrolase activity"/>
    <property type="evidence" value="ECO:0007669"/>
    <property type="project" value="UniProtKB-KW"/>
</dbReference>
<protein>
    <submittedName>
        <fullName evidence="4">Nucleoside hydrolase</fullName>
    </submittedName>
</protein>
<evidence type="ECO:0000256" key="2">
    <source>
        <dbReference type="ARBA" id="ARBA00023295"/>
    </source>
</evidence>
<dbReference type="SUPFAM" id="SSF53590">
    <property type="entry name" value="Nucleoside hydrolase"/>
    <property type="match status" value="1"/>
</dbReference>
<evidence type="ECO:0000313" key="5">
    <source>
        <dbReference type="Proteomes" id="UP001589896"/>
    </source>
</evidence>
<dbReference type="InterPro" id="IPR023186">
    <property type="entry name" value="IUNH"/>
</dbReference>
<evidence type="ECO:0000313" key="4">
    <source>
        <dbReference type="EMBL" id="MFC0682192.1"/>
    </source>
</evidence>
<dbReference type="PANTHER" id="PTHR12304:SF4">
    <property type="entry name" value="URIDINE NUCLEOSIDASE"/>
    <property type="match status" value="1"/>
</dbReference>
<proteinExistence type="predicted"/>
<sequence>MTPIPVIIDTDPGLGEPGSDIDDGLAIALALRSPELRVIGLTVVNGNVDAITGTDVARRLTRRLEVPELPVLLGAQAPLRRDMAPVRALFDAVLGGGVESRPPAFGPTSDEHAADFLVRTAAELRGELTVVAIGPMTNLALAIQRDPAFASNVRELVLMAGSATTYAQNITVVGDFNAYVDPEALDIVLGSGAAIRMVGLDQTSRVILTRDDATLMRDSRDEFGEWAADCADAWIDYLGRAFPNRPEHRDGCFLHDPLVIAAVTHPDFLTWQPASVQVETESELARGLVVADRGLALEPAGPQNATVAVDTAVENFRRVFLERMSASEFPVPSKHNKE</sequence>
<keyword evidence="1 4" id="KW-0378">Hydrolase</keyword>
<dbReference type="Gene3D" id="3.90.245.10">
    <property type="entry name" value="Ribonucleoside hydrolase-like"/>
    <property type="match status" value="1"/>
</dbReference>
<organism evidence="4 5">
    <name type="scientific">Lysobacter korlensis</name>
    <dbReference type="NCBI Taxonomy" id="553636"/>
    <lineage>
        <taxon>Bacteria</taxon>
        <taxon>Pseudomonadati</taxon>
        <taxon>Pseudomonadota</taxon>
        <taxon>Gammaproteobacteria</taxon>
        <taxon>Lysobacterales</taxon>
        <taxon>Lysobacteraceae</taxon>
        <taxon>Lysobacter</taxon>
    </lineage>
</organism>
<name>A0ABV6RYY1_9GAMM</name>
<comment type="caution">
    <text evidence="4">The sequence shown here is derived from an EMBL/GenBank/DDBJ whole genome shotgun (WGS) entry which is preliminary data.</text>
</comment>
<dbReference type="InterPro" id="IPR036452">
    <property type="entry name" value="Ribo_hydro-like"/>
</dbReference>
<dbReference type="RefSeq" id="WP_386675976.1">
    <property type="nucleotide sequence ID" value="NZ_JBHLTG010000011.1"/>
</dbReference>
<accession>A0ABV6RYY1</accession>
<feature type="domain" description="Inosine/uridine-preferring nucleoside hydrolase" evidence="3">
    <location>
        <begin position="6"/>
        <end position="317"/>
    </location>
</feature>
<dbReference type="EMBL" id="JBHLTG010000011">
    <property type="protein sequence ID" value="MFC0682192.1"/>
    <property type="molecule type" value="Genomic_DNA"/>
</dbReference>
<dbReference type="Pfam" id="PF01156">
    <property type="entry name" value="IU_nuc_hydro"/>
    <property type="match status" value="1"/>
</dbReference>
<keyword evidence="2" id="KW-0326">Glycosidase</keyword>
<dbReference type="InterPro" id="IPR001910">
    <property type="entry name" value="Inosine/uridine_hydrolase_dom"/>
</dbReference>
<evidence type="ECO:0000256" key="1">
    <source>
        <dbReference type="ARBA" id="ARBA00022801"/>
    </source>
</evidence>
<dbReference type="Proteomes" id="UP001589896">
    <property type="component" value="Unassembled WGS sequence"/>
</dbReference>
<evidence type="ECO:0000259" key="3">
    <source>
        <dbReference type="Pfam" id="PF01156"/>
    </source>
</evidence>
<dbReference type="PANTHER" id="PTHR12304">
    <property type="entry name" value="INOSINE-URIDINE PREFERRING NUCLEOSIDE HYDROLASE"/>
    <property type="match status" value="1"/>
</dbReference>
<gene>
    <name evidence="4" type="ORF">ACFFGH_30545</name>
</gene>
<reference evidence="4 5" key="1">
    <citation type="submission" date="2024-09" db="EMBL/GenBank/DDBJ databases">
        <authorList>
            <person name="Sun Q."/>
            <person name="Mori K."/>
        </authorList>
    </citation>
    <scope>NUCLEOTIDE SEQUENCE [LARGE SCALE GENOMIC DNA]</scope>
    <source>
        <strain evidence="4 5">KCTC 23076</strain>
    </source>
</reference>
<keyword evidence="5" id="KW-1185">Reference proteome</keyword>